<keyword evidence="1" id="KW-0479">Metal-binding</keyword>
<dbReference type="SUPFAM" id="SSF49899">
    <property type="entry name" value="Concanavalin A-like lectins/glucanases"/>
    <property type="match status" value="1"/>
</dbReference>
<evidence type="ECO:0000259" key="4">
    <source>
        <dbReference type="PROSITE" id="PS50188"/>
    </source>
</evidence>
<dbReference type="OrthoDB" id="128536at2759"/>
<reference evidence="6" key="1">
    <citation type="submission" date="2025-08" db="UniProtKB">
        <authorList>
            <consortium name="RefSeq"/>
        </authorList>
    </citation>
    <scope>IDENTIFICATION</scope>
</reference>
<sequence>MAELFQGAGRCPVCQDYFEKPVHLKCGYTCCLHCITVLEKEPQGEILSGPKCLQVCLKSEIRPRWQLGKLVSKIKELEPQLRATLQMNPRMLKFQVDMTLDVDTASEFLIISDDLRSVRCERIRQNRQKHTERFNKALGVLGSLKFTSGRHYWEVDVGTSQEWHLGVCRESVDRKGPIVLNSELGFWTVSLRKGVISASTVPRTIFWMKLKLYQVGIFLDVDFGNLSFFNMSDGSHVFTFTSISAMEMLCPFFGLSKPNNGGPQSLTICTLKNPGIEILQEKPGKDI</sequence>
<keyword evidence="2" id="KW-0863">Zinc-finger</keyword>
<dbReference type="InterPro" id="IPR022723">
    <property type="entry name" value="RDM_domain_RFPL"/>
</dbReference>
<organism evidence="5 6">
    <name type="scientific">Trichechus manatus latirostris</name>
    <name type="common">Florida manatee</name>
    <dbReference type="NCBI Taxonomy" id="127582"/>
    <lineage>
        <taxon>Eukaryota</taxon>
        <taxon>Metazoa</taxon>
        <taxon>Chordata</taxon>
        <taxon>Craniata</taxon>
        <taxon>Vertebrata</taxon>
        <taxon>Euteleostomi</taxon>
        <taxon>Mammalia</taxon>
        <taxon>Eutheria</taxon>
        <taxon>Afrotheria</taxon>
        <taxon>Sirenia</taxon>
        <taxon>Trichechidae</taxon>
        <taxon>Trichechus</taxon>
    </lineage>
</organism>
<dbReference type="InParanoid" id="A0A2Y9DVL2"/>
<dbReference type="SMART" id="SM00589">
    <property type="entry name" value="PRY"/>
    <property type="match status" value="1"/>
</dbReference>
<dbReference type="KEGG" id="tmu:101342516"/>
<dbReference type="AlphaFoldDB" id="A0A2Y9DVL2"/>
<dbReference type="GO" id="GO:0008270">
    <property type="term" value="F:zinc ion binding"/>
    <property type="evidence" value="ECO:0007669"/>
    <property type="project" value="UniProtKB-KW"/>
</dbReference>
<feature type="domain" description="B30.2/SPRY" evidence="4">
    <location>
        <begin position="78"/>
        <end position="275"/>
    </location>
</feature>
<dbReference type="Pfam" id="PF13765">
    <property type="entry name" value="PRY"/>
    <property type="match status" value="1"/>
</dbReference>
<dbReference type="GeneID" id="101342516"/>
<dbReference type="InterPro" id="IPR013083">
    <property type="entry name" value="Znf_RING/FYVE/PHD"/>
</dbReference>
<evidence type="ECO:0000313" key="6">
    <source>
        <dbReference type="RefSeq" id="XP_004381968.1"/>
    </source>
</evidence>
<dbReference type="InterPro" id="IPR043136">
    <property type="entry name" value="B30.2/SPRY_sf"/>
</dbReference>
<dbReference type="Pfam" id="PF11002">
    <property type="entry name" value="RDM"/>
    <property type="match status" value="1"/>
</dbReference>
<dbReference type="Gene3D" id="2.60.120.920">
    <property type="match status" value="1"/>
</dbReference>
<dbReference type="InterPro" id="IPR006574">
    <property type="entry name" value="PRY"/>
</dbReference>
<dbReference type="PROSITE" id="PS50188">
    <property type="entry name" value="B302_SPRY"/>
    <property type="match status" value="1"/>
</dbReference>
<dbReference type="InterPro" id="IPR003877">
    <property type="entry name" value="SPRY_dom"/>
</dbReference>
<dbReference type="Pfam" id="PF15227">
    <property type="entry name" value="zf-C3HC4_4"/>
    <property type="match status" value="1"/>
</dbReference>
<dbReference type="InterPro" id="IPR001870">
    <property type="entry name" value="B30.2/SPRY"/>
</dbReference>
<protein>
    <submittedName>
        <fullName evidence="6">Ret finger protein-like 1</fullName>
    </submittedName>
</protein>
<evidence type="ECO:0000256" key="2">
    <source>
        <dbReference type="ARBA" id="ARBA00022771"/>
    </source>
</evidence>
<dbReference type="InterPro" id="IPR003879">
    <property type="entry name" value="Butyrophylin_SPRY"/>
</dbReference>
<dbReference type="SMART" id="SM00449">
    <property type="entry name" value="SPRY"/>
    <property type="match status" value="1"/>
</dbReference>
<dbReference type="Pfam" id="PF00622">
    <property type="entry name" value="SPRY"/>
    <property type="match status" value="1"/>
</dbReference>
<evidence type="ECO:0000313" key="5">
    <source>
        <dbReference type="Proteomes" id="UP000248480"/>
    </source>
</evidence>
<dbReference type="PRINTS" id="PR01407">
    <property type="entry name" value="BUTYPHLNCDUF"/>
</dbReference>
<dbReference type="Gene3D" id="3.30.40.10">
    <property type="entry name" value="Zinc/RING finger domain, C3HC4 (zinc finger)"/>
    <property type="match status" value="1"/>
</dbReference>
<proteinExistence type="predicted"/>
<evidence type="ECO:0000256" key="1">
    <source>
        <dbReference type="ARBA" id="ARBA00022723"/>
    </source>
</evidence>
<dbReference type="InterPro" id="IPR050143">
    <property type="entry name" value="TRIM/RBCC"/>
</dbReference>
<keyword evidence="5" id="KW-1185">Reference proteome</keyword>
<keyword evidence="3" id="KW-0862">Zinc</keyword>
<dbReference type="InterPro" id="IPR013320">
    <property type="entry name" value="ConA-like_dom_sf"/>
</dbReference>
<name>A0A2Y9DVL2_TRIMA</name>
<accession>A0A2Y9DVL2</accession>
<dbReference type="InterPro" id="IPR037960">
    <property type="entry name" value="SPRY/PRY_RFPL"/>
</dbReference>
<dbReference type="Proteomes" id="UP000248480">
    <property type="component" value="Unplaced"/>
</dbReference>
<dbReference type="GO" id="GO:0005737">
    <property type="term" value="C:cytoplasm"/>
    <property type="evidence" value="ECO:0007669"/>
    <property type="project" value="UniProtKB-ARBA"/>
</dbReference>
<dbReference type="PANTHER" id="PTHR24103">
    <property type="entry name" value="E3 UBIQUITIN-PROTEIN LIGASE TRIM"/>
    <property type="match status" value="1"/>
</dbReference>
<dbReference type="CDD" id="cd15821">
    <property type="entry name" value="SPRY_PRY_RFPL"/>
    <property type="match status" value="1"/>
</dbReference>
<gene>
    <name evidence="6" type="primary">LOC101342516</name>
</gene>
<dbReference type="SUPFAM" id="SSF57850">
    <property type="entry name" value="RING/U-box"/>
    <property type="match status" value="1"/>
</dbReference>
<evidence type="ECO:0000256" key="3">
    <source>
        <dbReference type="ARBA" id="ARBA00022833"/>
    </source>
</evidence>
<dbReference type="FunFam" id="2.60.120.920:FF:000040">
    <property type="entry name" value="Ret finger protein-like 4A"/>
    <property type="match status" value="1"/>
</dbReference>
<dbReference type="RefSeq" id="XP_004381968.1">
    <property type="nucleotide sequence ID" value="XM_004381911.3"/>
</dbReference>